<comment type="caution">
    <text evidence="4">The sequence shown here is derived from an EMBL/GenBank/DDBJ whole genome shotgun (WGS) entry which is preliminary data.</text>
</comment>
<feature type="domain" description="Rhodanese" evidence="3">
    <location>
        <begin position="40"/>
        <end position="145"/>
    </location>
</feature>
<dbReference type="GO" id="GO:0004792">
    <property type="term" value="F:thiosulfate-cyanide sulfurtransferase activity"/>
    <property type="evidence" value="ECO:0007669"/>
    <property type="project" value="TreeGrafter"/>
</dbReference>
<keyword evidence="1" id="KW-0808">Transferase</keyword>
<dbReference type="PROSITE" id="PS50206">
    <property type="entry name" value="RHODANESE_3"/>
    <property type="match status" value="2"/>
</dbReference>
<evidence type="ECO:0000256" key="2">
    <source>
        <dbReference type="ARBA" id="ARBA00022737"/>
    </source>
</evidence>
<dbReference type="RefSeq" id="WP_231447719.1">
    <property type="nucleotide sequence ID" value="NZ_JAJOMB010000019.1"/>
</dbReference>
<evidence type="ECO:0000313" key="4">
    <source>
        <dbReference type="EMBL" id="MCD5314913.1"/>
    </source>
</evidence>
<keyword evidence="2" id="KW-0677">Repeat</keyword>
<dbReference type="PANTHER" id="PTHR11364:SF27">
    <property type="entry name" value="SULFURTRANSFERASE"/>
    <property type="match status" value="1"/>
</dbReference>
<dbReference type="Pfam" id="PF00581">
    <property type="entry name" value="Rhodanese"/>
    <property type="match status" value="2"/>
</dbReference>
<gene>
    <name evidence="4" type="ORF">LR394_28825</name>
</gene>
<dbReference type="Proteomes" id="UP001138997">
    <property type="component" value="Unassembled WGS sequence"/>
</dbReference>
<evidence type="ECO:0000259" key="3">
    <source>
        <dbReference type="PROSITE" id="PS50206"/>
    </source>
</evidence>
<name>A0A9X1NKR8_9ACTN</name>
<dbReference type="InterPro" id="IPR045078">
    <property type="entry name" value="TST/MPST-like"/>
</dbReference>
<sequence>MSTPLLPPLVSPLELQAVLGRSELRIVDATGHLDRPAGGGPYTVRSGRAGYEAEHLPGAGFADVGGDLSVAGAPRPFTLPDPDDLAAALGRAGLGDGTHVVIYARNSPMWATRLWWLLHYLGHEGVSVLDGGLPGWKSRGLAVESGSAVLPPAVLTPQPRTDLLATRPEVEKLVESGTAHLVNALSPSVFRGEGVTSYSRPGRIPGSVNLPWTELVDGPSLVWRDAAVRAEVLAPFEDSDVVAYCGGGISATVDVFGWYLNGRDDVRLYDGSLAEWSAQPDLPLHTG</sequence>
<evidence type="ECO:0000313" key="5">
    <source>
        <dbReference type="Proteomes" id="UP001138997"/>
    </source>
</evidence>
<feature type="domain" description="Rhodanese" evidence="3">
    <location>
        <begin position="202"/>
        <end position="285"/>
    </location>
</feature>
<evidence type="ECO:0000256" key="1">
    <source>
        <dbReference type="ARBA" id="ARBA00022679"/>
    </source>
</evidence>
<dbReference type="SUPFAM" id="SSF52821">
    <property type="entry name" value="Rhodanese/Cell cycle control phosphatase"/>
    <property type="match status" value="2"/>
</dbReference>
<dbReference type="CDD" id="cd01448">
    <property type="entry name" value="TST_Repeat_1"/>
    <property type="match status" value="1"/>
</dbReference>
<reference evidence="4" key="1">
    <citation type="submission" date="2021-11" db="EMBL/GenBank/DDBJ databases">
        <title>Streptomyces corallinus and Kineosporia corallina sp. nov., two new coral-derived marine actinobacteria.</title>
        <authorList>
            <person name="Buangrab K."/>
            <person name="Sutthacheep M."/>
            <person name="Yeemin T."/>
            <person name="Harunari E."/>
            <person name="Igarashi Y."/>
            <person name="Sripreechasak P."/>
            <person name="Kanchanasin P."/>
            <person name="Tanasupawat S."/>
            <person name="Phongsopitanun W."/>
        </authorList>
    </citation>
    <scope>NUCLEOTIDE SEQUENCE</scope>
    <source>
        <strain evidence="4">JCM 31032</strain>
    </source>
</reference>
<accession>A0A9X1NKR8</accession>
<dbReference type="Gene3D" id="3.40.250.10">
    <property type="entry name" value="Rhodanese-like domain"/>
    <property type="match status" value="2"/>
</dbReference>
<keyword evidence="5" id="KW-1185">Reference proteome</keyword>
<dbReference type="InterPro" id="IPR001763">
    <property type="entry name" value="Rhodanese-like_dom"/>
</dbReference>
<dbReference type="EMBL" id="JAJOMB010000019">
    <property type="protein sequence ID" value="MCD5314913.1"/>
    <property type="molecule type" value="Genomic_DNA"/>
</dbReference>
<dbReference type="PANTHER" id="PTHR11364">
    <property type="entry name" value="THIOSULFATE SULFERTANSFERASE"/>
    <property type="match status" value="1"/>
</dbReference>
<dbReference type="SMART" id="SM00450">
    <property type="entry name" value="RHOD"/>
    <property type="match status" value="2"/>
</dbReference>
<dbReference type="AlphaFoldDB" id="A0A9X1NKR8"/>
<protein>
    <recommendedName>
        <fullName evidence="3">Rhodanese domain-containing protein</fullName>
    </recommendedName>
</protein>
<proteinExistence type="predicted"/>
<organism evidence="4 5">
    <name type="scientific">Kineosporia babensis</name>
    <dbReference type="NCBI Taxonomy" id="499548"/>
    <lineage>
        <taxon>Bacteria</taxon>
        <taxon>Bacillati</taxon>
        <taxon>Actinomycetota</taxon>
        <taxon>Actinomycetes</taxon>
        <taxon>Kineosporiales</taxon>
        <taxon>Kineosporiaceae</taxon>
        <taxon>Kineosporia</taxon>
    </lineage>
</organism>
<dbReference type="InterPro" id="IPR036873">
    <property type="entry name" value="Rhodanese-like_dom_sf"/>
</dbReference>